<sequence length="62" mass="7046">MAISLITPHDIKLLHAIEGAIGTKLTEYKVNDKEIVTILTQISVAKREAEMKLDETDFYEKE</sequence>
<organism evidence="1 2">
    <name type="scientific">Melipona bicolor</name>
    <dbReference type="NCBI Taxonomy" id="60889"/>
    <lineage>
        <taxon>Eukaryota</taxon>
        <taxon>Metazoa</taxon>
        <taxon>Ecdysozoa</taxon>
        <taxon>Arthropoda</taxon>
        <taxon>Hexapoda</taxon>
        <taxon>Insecta</taxon>
        <taxon>Pterygota</taxon>
        <taxon>Neoptera</taxon>
        <taxon>Endopterygota</taxon>
        <taxon>Hymenoptera</taxon>
        <taxon>Apocrita</taxon>
        <taxon>Aculeata</taxon>
        <taxon>Apoidea</taxon>
        <taxon>Anthophila</taxon>
        <taxon>Apidae</taxon>
        <taxon>Melipona</taxon>
    </lineage>
</organism>
<proteinExistence type="predicted"/>
<name>A0AA40G591_9HYME</name>
<evidence type="ECO:0000313" key="2">
    <source>
        <dbReference type="Proteomes" id="UP001177670"/>
    </source>
</evidence>
<comment type="caution">
    <text evidence="1">The sequence shown here is derived from an EMBL/GenBank/DDBJ whole genome shotgun (WGS) entry which is preliminary data.</text>
</comment>
<gene>
    <name evidence="1" type="ORF">K0M31_017258</name>
</gene>
<dbReference type="AlphaFoldDB" id="A0AA40G591"/>
<evidence type="ECO:0000313" key="1">
    <source>
        <dbReference type="EMBL" id="KAK1130953.1"/>
    </source>
</evidence>
<accession>A0AA40G591</accession>
<protein>
    <submittedName>
        <fullName evidence="1">Uncharacterized protein</fullName>
    </submittedName>
</protein>
<reference evidence="1" key="1">
    <citation type="submission" date="2021-10" db="EMBL/GenBank/DDBJ databases">
        <title>Melipona bicolor Genome sequencing and assembly.</title>
        <authorList>
            <person name="Araujo N.S."/>
            <person name="Arias M.C."/>
        </authorList>
    </citation>
    <scope>NUCLEOTIDE SEQUENCE</scope>
    <source>
        <strain evidence="1">USP_2M_L1-L4_2017</strain>
        <tissue evidence="1">Whole body</tissue>
    </source>
</reference>
<dbReference type="Proteomes" id="UP001177670">
    <property type="component" value="Unassembled WGS sequence"/>
</dbReference>
<dbReference type="EMBL" id="JAHYIQ010000006">
    <property type="protein sequence ID" value="KAK1130953.1"/>
    <property type="molecule type" value="Genomic_DNA"/>
</dbReference>
<keyword evidence="2" id="KW-1185">Reference proteome</keyword>